<dbReference type="NCBIfam" id="TIGR01931">
    <property type="entry name" value="cysJ"/>
    <property type="match status" value="1"/>
</dbReference>
<evidence type="ECO:0000256" key="7">
    <source>
        <dbReference type="ARBA" id="ARBA00022857"/>
    </source>
</evidence>
<dbReference type="PANTHER" id="PTHR19384:SF128">
    <property type="entry name" value="NADPH OXIDOREDUCTASE A"/>
    <property type="match status" value="1"/>
</dbReference>
<feature type="domain" description="Flavodoxin-like" evidence="13">
    <location>
        <begin position="69"/>
        <end position="207"/>
    </location>
</feature>
<dbReference type="EC" id="1.8.1.2" evidence="1"/>
<keyword evidence="9 15" id="KW-0560">Oxidoreductase</keyword>
<evidence type="ECO:0000256" key="5">
    <source>
        <dbReference type="ARBA" id="ARBA00022643"/>
    </source>
</evidence>
<dbReference type="PRINTS" id="PR00369">
    <property type="entry name" value="FLAVODOXIN"/>
</dbReference>
<feature type="binding site" evidence="12">
    <location>
        <position position="415"/>
    </location>
    <ligand>
        <name>FAD</name>
        <dbReference type="ChEBI" id="CHEBI:57692"/>
    </ligand>
</feature>
<dbReference type="Pfam" id="PF00258">
    <property type="entry name" value="Flavodoxin_1"/>
    <property type="match status" value="1"/>
</dbReference>
<dbReference type="InterPro" id="IPR029039">
    <property type="entry name" value="Flavoprotein-like_sf"/>
</dbReference>
<dbReference type="Gene3D" id="3.40.50.80">
    <property type="entry name" value="Nucleotide-binding domain of ferredoxin-NADP reductase (FNR) module"/>
    <property type="match status" value="1"/>
</dbReference>
<name>A0A3S0JX36_9BACI</name>
<dbReference type="Proteomes" id="UP000276349">
    <property type="component" value="Unassembled WGS sequence"/>
</dbReference>
<dbReference type="OrthoDB" id="9789468at2"/>
<accession>A0A3S0JX36</accession>
<dbReference type="InterPro" id="IPR010199">
    <property type="entry name" value="CysJ"/>
</dbReference>
<evidence type="ECO:0000259" key="13">
    <source>
        <dbReference type="PROSITE" id="PS50902"/>
    </source>
</evidence>
<evidence type="ECO:0000313" key="15">
    <source>
        <dbReference type="EMBL" id="RTQ93348.1"/>
    </source>
</evidence>
<evidence type="ECO:0000256" key="12">
    <source>
        <dbReference type="PIRSR" id="PIRSR000207-1"/>
    </source>
</evidence>
<dbReference type="AlphaFoldDB" id="A0A3S0JX36"/>
<organism evidence="15 16">
    <name type="scientific">Lysinibacillus telephonicus</name>
    <dbReference type="NCBI Taxonomy" id="1714840"/>
    <lineage>
        <taxon>Bacteria</taxon>
        <taxon>Bacillati</taxon>
        <taxon>Bacillota</taxon>
        <taxon>Bacilli</taxon>
        <taxon>Bacillales</taxon>
        <taxon>Bacillaceae</taxon>
        <taxon>Lysinibacillus</taxon>
    </lineage>
</organism>
<feature type="binding site" evidence="12">
    <location>
        <begin position="391"/>
        <end position="394"/>
    </location>
    <ligand>
        <name>FAD</name>
        <dbReference type="ChEBI" id="CHEBI:57692"/>
    </ligand>
</feature>
<comment type="cofactor">
    <cofactor evidence="12">
        <name>FMN</name>
        <dbReference type="ChEBI" id="CHEBI:58210"/>
    </cofactor>
    <text evidence="12">Binds 1 FMN per subunit.</text>
</comment>
<dbReference type="InterPro" id="IPR017938">
    <property type="entry name" value="Riboflavin_synthase-like_b-brl"/>
</dbReference>
<dbReference type="Gene3D" id="2.40.30.10">
    <property type="entry name" value="Translation factors"/>
    <property type="match status" value="1"/>
</dbReference>
<evidence type="ECO:0000256" key="6">
    <source>
        <dbReference type="ARBA" id="ARBA00022827"/>
    </source>
</evidence>
<proteinExistence type="predicted"/>
<keyword evidence="6 12" id="KW-0274">FAD</keyword>
<dbReference type="GO" id="GO:0010181">
    <property type="term" value="F:FMN binding"/>
    <property type="evidence" value="ECO:0007669"/>
    <property type="project" value="InterPro"/>
</dbReference>
<dbReference type="NCBIfam" id="NF004859">
    <property type="entry name" value="PRK06214.1"/>
    <property type="match status" value="1"/>
</dbReference>
<evidence type="ECO:0000256" key="9">
    <source>
        <dbReference type="ARBA" id="ARBA00023002"/>
    </source>
</evidence>
<dbReference type="InterPro" id="IPR017927">
    <property type="entry name" value="FAD-bd_FR_type"/>
</dbReference>
<evidence type="ECO:0000256" key="8">
    <source>
        <dbReference type="ARBA" id="ARBA00022982"/>
    </source>
</evidence>
<dbReference type="InterPro" id="IPR003097">
    <property type="entry name" value="CysJ-like_FAD-binding"/>
</dbReference>
<evidence type="ECO:0000256" key="1">
    <source>
        <dbReference type="ARBA" id="ARBA00012604"/>
    </source>
</evidence>
<evidence type="ECO:0000256" key="4">
    <source>
        <dbReference type="ARBA" id="ARBA00022630"/>
    </source>
</evidence>
<dbReference type="GO" id="GO:0004783">
    <property type="term" value="F:sulfite reductase (NADPH) activity"/>
    <property type="evidence" value="ECO:0007669"/>
    <property type="project" value="UniProtKB-EC"/>
</dbReference>
<dbReference type="GO" id="GO:0019344">
    <property type="term" value="P:cysteine biosynthetic process"/>
    <property type="evidence" value="ECO:0007669"/>
    <property type="project" value="UniProtKB-KW"/>
</dbReference>
<feature type="binding site" evidence="12">
    <location>
        <position position="565"/>
    </location>
    <ligand>
        <name>NADP(+)</name>
        <dbReference type="ChEBI" id="CHEBI:58349"/>
    </ligand>
</feature>
<feature type="binding site" evidence="12">
    <location>
        <begin position="424"/>
        <end position="427"/>
    </location>
    <ligand>
        <name>FAD</name>
        <dbReference type="ChEBI" id="CHEBI:57692"/>
    </ligand>
</feature>
<keyword evidence="5 12" id="KW-0288">FMN</keyword>
<dbReference type="FunFam" id="3.40.50.80:FF:000001">
    <property type="entry name" value="NADPH--cytochrome P450 reductase 1"/>
    <property type="match status" value="1"/>
</dbReference>
<sequence>MKLEVINSPFSEEQVKQLNEVLANLTSQQKIWLTGYLSATASLQGIEAQKEISFNTAPVASSPTAVKQITILYASQTGTAQGLAKKYGEQLRNLGFEVSVSSMNDFKTNALKKLDHLLIVASTHGEGDPPDNAIAFHSFLYGKRAPKLEHVKYAVLALGDSSYEYFCKTGKDFDEQLEKLGAKRIVERIDCDLDFDEPAAKWFELVKEKLKEDGAVQELYKEEAAPTVAAPTTEYSRKNPFHAEILEKINLNGRGSNKETIHLEISLENSGLSYEPGDSLAIYPTNNENLVASLISALGFEEQAKINVGDISLSLKEALTDLLEITVLSKPLMEKIAQFTTNKEFQELLLNKEALKQFIHGRDLLDVVEAFGPFSWDPQSFVNLLRKLPARQYSISSSQSAYPDEVHVTIGAVRYEVDNRQRLGVCSTYVADQLEIGDKIRVYVQHNPNFKLPEDDKPIIMIGPGTGVAPFRSFIQEREERGAQGKSWLFFGDQHFVTDFLYQTEWQGWLKNGVLTKLDVAFSRDRDEKVYVQHKMQEHAAEIYEWLEQGAVVYVCGDKDNMADDVQNTLLDIISQQGNKSQQEAQEYLENLQKQKRYQRDVY</sequence>
<dbReference type="InterPro" id="IPR008254">
    <property type="entry name" value="Flavodoxin/NO_synth"/>
</dbReference>
<feature type="binding site" evidence="12">
    <location>
        <begin position="529"/>
        <end position="533"/>
    </location>
    <ligand>
        <name>NADP(+)</name>
        <dbReference type="ChEBI" id="CHEBI:58349"/>
    </ligand>
</feature>
<comment type="cofactor">
    <cofactor evidence="12">
        <name>FAD</name>
        <dbReference type="ChEBI" id="CHEBI:57692"/>
    </cofactor>
    <text evidence="12">Binds 1 FAD per subunit.</text>
</comment>
<keyword evidence="2" id="KW-0813">Transport</keyword>
<dbReference type="InterPro" id="IPR001709">
    <property type="entry name" value="Flavoprot_Pyr_Nucl_cyt_Rdtase"/>
</dbReference>
<dbReference type="Gene3D" id="3.40.50.360">
    <property type="match status" value="1"/>
</dbReference>
<dbReference type="Pfam" id="PF00175">
    <property type="entry name" value="NAD_binding_1"/>
    <property type="match status" value="1"/>
</dbReference>
<feature type="binding site" evidence="12">
    <location>
        <begin position="409"/>
        <end position="411"/>
    </location>
    <ligand>
        <name>FAD</name>
        <dbReference type="ChEBI" id="CHEBI:57692"/>
    </ligand>
</feature>
<dbReference type="RefSeq" id="WP_126294111.1">
    <property type="nucleotide sequence ID" value="NZ_CP155468.1"/>
</dbReference>
<keyword evidence="3" id="KW-0028">Amino-acid biosynthesis</keyword>
<dbReference type="PIRSF" id="PIRSF000207">
    <property type="entry name" value="SiR-FP_CysJ"/>
    <property type="match status" value="1"/>
</dbReference>
<keyword evidence="16" id="KW-1185">Reference proteome</keyword>
<feature type="binding site" evidence="12">
    <location>
        <begin position="158"/>
        <end position="167"/>
    </location>
    <ligand>
        <name>FMN</name>
        <dbReference type="ChEBI" id="CHEBI:58210"/>
    </ligand>
</feature>
<feature type="binding site" evidence="12">
    <location>
        <begin position="122"/>
        <end position="125"/>
    </location>
    <ligand>
        <name>FMN</name>
        <dbReference type="ChEBI" id="CHEBI:58210"/>
    </ligand>
</feature>
<dbReference type="PROSITE" id="PS50902">
    <property type="entry name" value="FLAVODOXIN_LIKE"/>
    <property type="match status" value="1"/>
</dbReference>
<dbReference type="GO" id="GO:0005829">
    <property type="term" value="C:cytosol"/>
    <property type="evidence" value="ECO:0007669"/>
    <property type="project" value="TreeGrafter"/>
</dbReference>
<dbReference type="SUPFAM" id="SSF52218">
    <property type="entry name" value="Flavoproteins"/>
    <property type="match status" value="1"/>
</dbReference>
<protein>
    <recommendedName>
        <fullName evidence="1">assimilatory sulfite reductase (NADPH)</fullName>
        <ecNumber evidence="1">1.8.1.2</ecNumber>
    </recommendedName>
</protein>
<dbReference type="InterPro" id="IPR001433">
    <property type="entry name" value="OxRdtase_FAD/NAD-bd"/>
</dbReference>
<dbReference type="InterPro" id="IPR023173">
    <property type="entry name" value="NADPH_Cyt_P450_Rdtase_alpha"/>
</dbReference>
<dbReference type="SUPFAM" id="SSF52343">
    <property type="entry name" value="Ferredoxin reductase-like, C-terminal NADP-linked domain"/>
    <property type="match status" value="1"/>
</dbReference>
<dbReference type="Gene3D" id="1.20.990.10">
    <property type="entry name" value="NADPH-cytochrome p450 Reductase, Chain A, domain 3"/>
    <property type="match status" value="1"/>
</dbReference>
<feature type="binding site" evidence="12">
    <location>
        <position position="603"/>
    </location>
    <ligand>
        <name>FAD</name>
        <dbReference type="ChEBI" id="CHEBI:57692"/>
    </ligand>
</feature>
<evidence type="ECO:0000313" key="16">
    <source>
        <dbReference type="Proteomes" id="UP000276349"/>
    </source>
</evidence>
<keyword evidence="10" id="KW-0198">Cysteine biosynthesis</keyword>
<evidence type="ECO:0000259" key="14">
    <source>
        <dbReference type="PROSITE" id="PS51384"/>
    </source>
</evidence>
<feature type="binding site" evidence="12">
    <location>
        <position position="326"/>
    </location>
    <ligand>
        <name>FAD</name>
        <dbReference type="ChEBI" id="CHEBI:57692"/>
    </ligand>
</feature>
<dbReference type="InterPro" id="IPR001094">
    <property type="entry name" value="Flavdoxin-like"/>
</dbReference>
<dbReference type="PROSITE" id="PS51384">
    <property type="entry name" value="FAD_FR"/>
    <property type="match status" value="1"/>
</dbReference>
<evidence type="ECO:0000256" key="10">
    <source>
        <dbReference type="ARBA" id="ARBA00023192"/>
    </source>
</evidence>
<keyword evidence="8" id="KW-0249">Electron transport</keyword>
<feature type="binding site" evidence="12">
    <location>
        <begin position="523"/>
        <end position="524"/>
    </location>
    <ligand>
        <name>NADP(+)</name>
        <dbReference type="ChEBI" id="CHEBI:58349"/>
    </ligand>
</feature>
<dbReference type="CDD" id="cd06199">
    <property type="entry name" value="SiR"/>
    <property type="match status" value="1"/>
</dbReference>
<dbReference type="GO" id="GO:0016651">
    <property type="term" value="F:oxidoreductase activity, acting on NAD(P)H"/>
    <property type="evidence" value="ECO:0007669"/>
    <property type="project" value="UniProtKB-ARBA"/>
</dbReference>
<dbReference type="GO" id="GO:0050660">
    <property type="term" value="F:flavin adenine dinucleotide binding"/>
    <property type="evidence" value="ECO:0007669"/>
    <property type="project" value="InterPro"/>
</dbReference>
<dbReference type="InterPro" id="IPR039261">
    <property type="entry name" value="FNR_nucleotide-bd"/>
</dbReference>
<feature type="domain" description="FAD-binding FR-type" evidence="14">
    <location>
        <begin position="238"/>
        <end position="453"/>
    </location>
</feature>
<comment type="caution">
    <text evidence="15">The sequence shown here is derived from an EMBL/GenBank/DDBJ whole genome shotgun (WGS) entry which is preliminary data.</text>
</comment>
<dbReference type="Pfam" id="PF00667">
    <property type="entry name" value="FAD_binding_1"/>
    <property type="match status" value="1"/>
</dbReference>
<evidence type="ECO:0000256" key="2">
    <source>
        <dbReference type="ARBA" id="ARBA00022448"/>
    </source>
</evidence>
<dbReference type="SUPFAM" id="SSF63380">
    <property type="entry name" value="Riboflavin synthase domain-like"/>
    <property type="match status" value="1"/>
</dbReference>
<keyword evidence="4" id="KW-0285">Flavoprotein</keyword>
<dbReference type="EMBL" id="RXNR01000020">
    <property type="protein sequence ID" value="RTQ93348.1"/>
    <property type="molecule type" value="Genomic_DNA"/>
</dbReference>
<evidence type="ECO:0000256" key="11">
    <source>
        <dbReference type="ARBA" id="ARBA00052219"/>
    </source>
</evidence>
<reference evidence="15 16" key="1">
    <citation type="submission" date="2018-12" db="EMBL/GenBank/DDBJ databases">
        <authorList>
            <person name="Yu L."/>
        </authorList>
    </citation>
    <scope>NUCLEOTIDE SEQUENCE [LARGE SCALE GENOMIC DNA]</scope>
    <source>
        <strain evidence="15 16">S5H2222</strain>
    </source>
</reference>
<gene>
    <name evidence="15" type="ORF">EKG35_08960</name>
</gene>
<dbReference type="PRINTS" id="PR00371">
    <property type="entry name" value="FPNCR"/>
</dbReference>
<comment type="catalytic activity">
    <reaction evidence="11">
        <text>hydrogen sulfide + 3 NADP(+) + 3 H2O = sulfite + 3 NADPH + 4 H(+)</text>
        <dbReference type="Rhea" id="RHEA:13801"/>
        <dbReference type="ChEBI" id="CHEBI:15377"/>
        <dbReference type="ChEBI" id="CHEBI:15378"/>
        <dbReference type="ChEBI" id="CHEBI:17359"/>
        <dbReference type="ChEBI" id="CHEBI:29919"/>
        <dbReference type="ChEBI" id="CHEBI:57783"/>
        <dbReference type="ChEBI" id="CHEBI:58349"/>
        <dbReference type="EC" id="1.8.1.2"/>
    </reaction>
</comment>
<keyword evidence="7 12" id="KW-0521">NADP</keyword>
<evidence type="ECO:0000256" key="3">
    <source>
        <dbReference type="ARBA" id="ARBA00022605"/>
    </source>
</evidence>
<dbReference type="PANTHER" id="PTHR19384">
    <property type="entry name" value="NITRIC OXIDE SYNTHASE-RELATED"/>
    <property type="match status" value="1"/>
</dbReference>